<dbReference type="InParanoid" id="D5GIL3"/>
<feature type="compositionally biased region" description="Polar residues" evidence="1">
    <location>
        <begin position="137"/>
        <end position="183"/>
    </location>
</feature>
<dbReference type="EMBL" id="FN430327">
    <property type="protein sequence ID" value="CAZ84356.1"/>
    <property type="molecule type" value="Genomic_DNA"/>
</dbReference>
<feature type="region of interest" description="Disordered" evidence="1">
    <location>
        <begin position="53"/>
        <end position="85"/>
    </location>
</feature>
<evidence type="ECO:0000256" key="1">
    <source>
        <dbReference type="SAM" id="MobiDB-lite"/>
    </source>
</evidence>
<dbReference type="KEGG" id="tml:GSTUM_00008549001"/>
<organism evidence="3 4">
    <name type="scientific">Tuber melanosporum (strain Mel28)</name>
    <name type="common">Perigord black truffle</name>
    <dbReference type="NCBI Taxonomy" id="656061"/>
    <lineage>
        <taxon>Eukaryota</taxon>
        <taxon>Fungi</taxon>
        <taxon>Dikarya</taxon>
        <taxon>Ascomycota</taxon>
        <taxon>Pezizomycotina</taxon>
        <taxon>Pezizomycetes</taxon>
        <taxon>Pezizales</taxon>
        <taxon>Tuberaceae</taxon>
        <taxon>Tuber</taxon>
    </lineage>
</organism>
<evidence type="ECO:0000256" key="2">
    <source>
        <dbReference type="SAM" id="SignalP"/>
    </source>
</evidence>
<feature type="signal peptide" evidence="2">
    <location>
        <begin position="1"/>
        <end position="19"/>
    </location>
</feature>
<name>D5GIL3_TUBMM</name>
<protein>
    <submittedName>
        <fullName evidence="3">(Perigord truffle) hypothetical protein</fullName>
    </submittedName>
</protein>
<dbReference type="GeneID" id="9183290"/>
<keyword evidence="4" id="KW-1185">Reference proteome</keyword>
<evidence type="ECO:0000313" key="4">
    <source>
        <dbReference type="Proteomes" id="UP000006911"/>
    </source>
</evidence>
<feature type="compositionally biased region" description="Polar residues" evidence="1">
    <location>
        <begin position="199"/>
        <end position="208"/>
    </location>
</feature>
<evidence type="ECO:0000313" key="3">
    <source>
        <dbReference type="EMBL" id="CAZ84356.1"/>
    </source>
</evidence>
<feature type="compositionally biased region" description="Gly residues" evidence="1">
    <location>
        <begin position="75"/>
        <end position="85"/>
    </location>
</feature>
<keyword evidence="2" id="KW-0732">Signal</keyword>
<dbReference type="HOGENOM" id="CLU_1107779_0_0_1"/>
<dbReference type="Proteomes" id="UP000006911">
    <property type="component" value="Unassembled WGS sequence"/>
</dbReference>
<dbReference type="AlphaFoldDB" id="D5GIL3"/>
<reference evidence="3 4" key="1">
    <citation type="journal article" date="2010" name="Nature">
        <title>Perigord black truffle genome uncovers evolutionary origins and mechanisms of symbiosis.</title>
        <authorList>
            <person name="Martin F."/>
            <person name="Kohler A."/>
            <person name="Murat C."/>
            <person name="Balestrini R."/>
            <person name="Coutinho P.M."/>
            <person name="Jaillon O."/>
            <person name="Montanini B."/>
            <person name="Morin E."/>
            <person name="Noel B."/>
            <person name="Percudani R."/>
            <person name="Porcel B."/>
            <person name="Rubini A."/>
            <person name="Amicucci A."/>
            <person name="Amselem J."/>
            <person name="Anthouard V."/>
            <person name="Arcioni S."/>
            <person name="Artiguenave F."/>
            <person name="Aury J.M."/>
            <person name="Ballario P."/>
            <person name="Bolchi A."/>
            <person name="Brenna A."/>
            <person name="Brun A."/>
            <person name="Buee M."/>
            <person name="Cantarel B."/>
            <person name="Chevalier G."/>
            <person name="Couloux A."/>
            <person name="Da Silva C."/>
            <person name="Denoeud F."/>
            <person name="Duplessis S."/>
            <person name="Ghignone S."/>
            <person name="Hilselberger B."/>
            <person name="Iotti M."/>
            <person name="Marcais B."/>
            <person name="Mello A."/>
            <person name="Miranda M."/>
            <person name="Pacioni G."/>
            <person name="Quesneville H."/>
            <person name="Riccioni C."/>
            <person name="Ruotolo R."/>
            <person name="Splivallo R."/>
            <person name="Stocchi V."/>
            <person name="Tisserant E."/>
            <person name="Viscomi A.R."/>
            <person name="Zambonelli A."/>
            <person name="Zampieri E."/>
            <person name="Henrissat B."/>
            <person name="Lebrun M.H."/>
            <person name="Paolocci F."/>
            <person name="Bonfante P."/>
            <person name="Ottonello S."/>
            <person name="Wincker P."/>
        </authorList>
    </citation>
    <scope>NUCLEOTIDE SEQUENCE [LARGE SCALE GENOMIC DNA]</scope>
    <source>
        <strain evidence="3 4">Mel28</strain>
    </source>
</reference>
<feature type="region of interest" description="Disordered" evidence="1">
    <location>
        <begin position="125"/>
        <end position="213"/>
    </location>
</feature>
<accession>D5GIL3</accession>
<sequence length="251" mass="25204">MKLTLASLLALNAVIAVHGRAIPETQPEAIWDRLVGRFASSFEAHRHNNRAVFPEYKPSGTQGVVPSAGTTGRPTGTGTGPIGTGAVGTGTSVLAGTGTGIVSGTGIPTYGAGTGIFIGTGTRGGVYPTGTGVIRPPTTSIPRQIPTSIPSQIPTSIPGQIPTSIPEPSQKPNTTSKSPQPSTGVPPGATDPVPLPQCSGATSAAETRTVTQPAVTVTQPPVTVTMPVTVTAPAVTVTVASGECYDDSETY</sequence>
<gene>
    <name evidence="3" type="ORF">GSTUM_00008549001</name>
</gene>
<feature type="chain" id="PRO_5003072811" evidence="2">
    <location>
        <begin position="20"/>
        <end position="251"/>
    </location>
</feature>
<proteinExistence type="predicted"/>
<dbReference type="RefSeq" id="XP_002840165.1">
    <property type="nucleotide sequence ID" value="XM_002840119.1"/>
</dbReference>